<reference evidence="2" key="2">
    <citation type="submission" date="2020-09" db="EMBL/GenBank/DDBJ databases">
        <authorList>
            <person name="Sun Q."/>
            <person name="Ohkuma M."/>
        </authorList>
    </citation>
    <scope>NUCLEOTIDE SEQUENCE</scope>
    <source>
        <strain evidence="2">JCM 4654</strain>
    </source>
</reference>
<dbReference type="Proteomes" id="UP000608955">
    <property type="component" value="Unassembled WGS sequence"/>
</dbReference>
<protein>
    <submittedName>
        <fullName evidence="2">Uncharacterized protein</fullName>
    </submittedName>
</protein>
<evidence type="ECO:0000313" key="2">
    <source>
        <dbReference type="EMBL" id="GHD92406.1"/>
    </source>
</evidence>
<feature type="compositionally biased region" description="Polar residues" evidence="1">
    <location>
        <begin position="74"/>
        <end position="88"/>
    </location>
</feature>
<feature type="region of interest" description="Disordered" evidence="1">
    <location>
        <begin position="40"/>
        <end position="88"/>
    </location>
</feature>
<accession>A0A918Y847</accession>
<proteinExistence type="predicted"/>
<gene>
    <name evidence="2" type="ORF">GCM10010508_45270</name>
</gene>
<reference evidence="2" key="1">
    <citation type="journal article" date="2014" name="Int. J. Syst. Evol. Microbiol.">
        <title>Complete genome sequence of Corynebacterium casei LMG S-19264T (=DSM 44701T), isolated from a smear-ripened cheese.</title>
        <authorList>
            <consortium name="US DOE Joint Genome Institute (JGI-PGF)"/>
            <person name="Walter F."/>
            <person name="Albersmeier A."/>
            <person name="Kalinowski J."/>
            <person name="Ruckert C."/>
        </authorList>
    </citation>
    <scope>NUCLEOTIDE SEQUENCE</scope>
    <source>
        <strain evidence="2">JCM 4654</strain>
    </source>
</reference>
<organism evidence="2 3">
    <name type="scientific">Streptomyces naganishii JCM 4654</name>
    <dbReference type="NCBI Taxonomy" id="1306179"/>
    <lineage>
        <taxon>Bacteria</taxon>
        <taxon>Bacillati</taxon>
        <taxon>Actinomycetota</taxon>
        <taxon>Actinomycetes</taxon>
        <taxon>Kitasatosporales</taxon>
        <taxon>Streptomycetaceae</taxon>
        <taxon>Streptomyces</taxon>
    </lineage>
</organism>
<dbReference type="AlphaFoldDB" id="A0A918Y847"/>
<comment type="caution">
    <text evidence="2">The sequence shown here is derived from an EMBL/GenBank/DDBJ whole genome shotgun (WGS) entry which is preliminary data.</text>
</comment>
<feature type="region of interest" description="Disordered" evidence="1">
    <location>
        <begin position="1"/>
        <end position="20"/>
    </location>
</feature>
<dbReference type="EMBL" id="BMVF01000012">
    <property type="protein sequence ID" value="GHD92406.1"/>
    <property type="molecule type" value="Genomic_DNA"/>
</dbReference>
<keyword evidence="3" id="KW-1185">Reference proteome</keyword>
<evidence type="ECO:0000313" key="3">
    <source>
        <dbReference type="Proteomes" id="UP000608955"/>
    </source>
</evidence>
<feature type="compositionally biased region" description="Pro residues" evidence="1">
    <location>
        <begin position="1"/>
        <end position="16"/>
    </location>
</feature>
<name>A0A918Y847_9ACTN</name>
<evidence type="ECO:0000256" key="1">
    <source>
        <dbReference type="SAM" id="MobiDB-lite"/>
    </source>
</evidence>
<sequence length="88" mass="9103">MTNPYATPPTPRPSRPAPRWARKRYALPALALALFAGVGIGAGGQDQSKNDARPAVFGPAAQRAGTGPAGTRTLPGQSRRNPTGNRNG</sequence>